<comment type="cofactor">
    <cofactor evidence="11">
        <name>Zn(2+)</name>
        <dbReference type="ChEBI" id="CHEBI:29105"/>
    </cofactor>
    <text evidence="11">Binds 2 Zn(2+) ions per subunit.</text>
</comment>
<feature type="binding site" evidence="10">
    <location>
        <position position="207"/>
    </location>
    <ligand>
        <name>Zn(2+)</name>
        <dbReference type="ChEBI" id="CHEBI:29105"/>
        <label>2</label>
        <note>catalytic</note>
    </ligand>
</feature>
<dbReference type="InterPro" id="IPR033739">
    <property type="entry name" value="M10A_MMP"/>
</dbReference>
<dbReference type="PRINTS" id="PR00138">
    <property type="entry name" value="MATRIXIN"/>
</dbReference>
<dbReference type="Pfam" id="PF00045">
    <property type="entry name" value="Hemopexin"/>
    <property type="match status" value="4"/>
</dbReference>
<dbReference type="InterPro" id="IPR036375">
    <property type="entry name" value="Hemopexin-like_dom_sf"/>
</dbReference>
<dbReference type="GO" id="GO:0005615">
    <property type="term" value="C:extracellular space"/>
    <property type="evidence" value="ECO:0007669"/>
    <property type="project" value="TreeGrafter"/>
</dbReference>
<dbReference type="GO" id="GO:0031012">
    <property type="term" value="C:extracellular matrix"/>
    <property type="evidence" value="ECO:0007669"/>
    <property type="project" value="InterPro"/>
</dbReference>
<feature type="non-terminal residue" evidence="15">
    <location>
        <position position="1"/>
    </location>
</feature>
<evidence type="ECO:0000256" key="11">
    <source>
        <dbReference type="PIRSR" id="PIRSR621190-2"/>
    </source>
</evidence>
<accession>A0A1B6MKC9</accession>
<feature type="repeat" description="Hemopexin" evidence="12">
    <location>
        <begin position="490"/>
        <end position="536"/>
    </location>
</feature>
<dbReference type="PIRSF" id="PIRSF001191">
    <property type="entry name" value="Peptidase_M10A_matrix"/>
    <property type="match status" value="1"/>
</dbReference>
<dbReference type="InterPro" id="IPR000585">
    <property type="entry name" value="Hemopexin-like_dom"/>
</dbReference>
<dbReference type="GO" id="GO:0004222">
    <property type="term" value="F:metalloendopeptidase activity"/>
    <property type="evidence" value="ECO:0007669"/>
    <property type="project" value="InterPro"/>
</dbReference>
<evidence type="ECO:0000256" key="10">
    <source>
        <dbReference type="PIRSR" id="PIRSR001191-2"/>
    </source>
</evidence>
<dbReference type="PANTHER" id="PTHR10201">
    <property type="entry name" value="MATRIX METALLOPROTEINASE"/>
    <property type="match status" value="1"/>
</dbReference>
<feature type="binding site" evidence="10">
    <location>
        <position position="213"/>
    </location>
    <ligand>
        <name>Zn(2+)</name>
        <dbReference type="ChEBI" id="CHEBI:29105"/>
        <label>2</label>
        <note>catalytic</note>
    </ligand>
</feature>
<feature type="binding site" evidence="11">
    <location>
        <position position="179"/>
    </location>
    <ligand>
        <name>Ca(2+)</name>
        <dbReference type="ChEBI" id="CHEBI:29108"/>
        <label>3</label>
    </ligand>
</feature>
<evidence type="ECO:0000256" key="8">
    <source>
        <dbReference type="ARBA" id="ARBA00023145"/>
    </source>
</evidence>
<dbReference type="GO" id="GO:0006508">
    <property type="term" value="P:proteolysis"/>
    <property type="evidence" value="ECO:0007669"/>
    <property type="project" value="UniProtKB-KW"/>
</dbReference>
<dbReference type="Pfam" id="PF01471">
    <property type="entry name" value="PG_binding_1"/>
    <property type="match status" value="1"/>
</dbReference>
<comment type="similarity">
    <text evidence="1">Belongs to the peptidase M10A family.</text>
</comment>
<feature type="compositionally biased region" description="Pro residues" evidence="13">
    <location>
        <begin position="318"/>
        <end position="329"/>
    </location>
</feature>
<keyword evidence="3 10" id="KW-0479">Metal-binding</keyword>
<feature type="binding site" evidence="10">
    <location>
        <position position="203"/>
    </location>
    <ligand>
        <name>Zn(2+)</name>
        <dbReference type="ChEBI" id="CHEBI:29105"/>
        <label>2</label>
        <note>catalytic</note>
    </ligand>
</feature>
<feature type="binding site" evidence="11">
    <location>
        <position position="182"/>
    </location>
    <ligand>
        <name>Ca(2+)</name>
        <dbReference type="ChEBI" id="CHEBI:29108"/>
        <label>3</label>
    </ligand>
</feature>
<feature type="repeat" description="Hemopexin" evidence="12">
    <location>
        <begin position="393"/>
        <end position="439"/>
    </location>
</feature>
<dbReference type="CDD" id="cd04278">
    <property type="entry name" value="ZnMc_MMP"/>
    <property type="match status" value="1"/>
</dbReference>
<feature type="repeat" description="Hemopexin" evidence="12">
    <location>
        <begin position="441"/>
        <end position="489"/>
    </location>
</feature>
<dbReference type="InterPro" id="IPR036365">
    <property type="entry name" value="PGBD-like_sf"/>
</dbReference>
<dbReference type="Gene3D" id="2.110.10.10">
    <property type="entry name" value="Hemopexin-like domain"/>
    <property type="match status" value="1"/>
</dbReference>
<feature type="domain" description="Peptidase metallopeptidase" evidence="14">
    <location>
        <begin position="84"/>
        <end position="249"/>
    </location>
</feature>
<dbReference type="SUPFAM" id="SSF55486">
    <property type="entry name" value="Metalloproteases ('zincins'), catalytic domain"/>
    <property type="match status" value="1"/>
</dbReference>
<evidence type="ECO:0000256" key="2">
    <source>
        <dbReference type="ARBA" id="ARBA00022670"/>
    </source>
</evidence>
<evidence type="ECO:0000256" key="7">
    <source>
        <dbReference type="ARBA" id="ARBA00023049"/>
    </source>
</evidence>
<evidence type="ECO:0000256" key="5">
    <source>
        <dbReference type="ARBA" id="ARBA00022801"/>
    </source>
</evidence>
<evidence type="ECO:0000256" key="9">
    <source>
        <dbReference type="PIRSR" id="PIRSR001191-1"/>
    </source>
</evidence>
<gene>
    <name evidence="15" type="ORF">g.52723</name>
</gene>
<dbReference type="InterPro" id="IPR002477">
    <property type="entry name" value="Peptidoglycan-bd-like"/>
</dbReference>
<feature type="region of interest" description="Disordered" evidence="13">
    <location>
        <begin position="254"/>
        <end position="341"/>
    </location>
</feature>
<organism evidence="15">
    <name type="scientific">Graphocephala atropunctata</name>
    <dbReference type="NCBI Taxonomy" id="36148"/>
    <lineage>
        <taxon>Eukaryota</taxon>
        <taxon>Metazoa</taxon>
        <taxon>Ecdysozoa</taxon>
        <taxon>Arthropoda</taxon>
        <taxon>Hexapoda</taxon>
        <taxon>Insecta</taxon>
        <taxon>Pterygota</taxon>
        <taxon>Neoptera</taxon>
        <taxon>Paraneoptera</taxon>
        <taxon>Hemiptera</taxon>
        <taxon>Auchenorrhyncha</taxon>
        <taxon>Membracoidea</taxon>
        <taxon>Cicadellidae</taxon>
        <taxon>Cicadellinae</taxon>
        <taxon>Cicadellini</taxon>
        <taxon>Graphocephala</taxon>
    </lineage>
</organism>
<dbReference type="InterPro" id="IPR024079">
    <property type="entry name" value="MetalloPept_cat_dom_sf"/>
</dbReference>
<feature type="binding site" evidence="11">
    <location>
        <position position="221"/>
    </location>
    <ligand>
        <name>Zn(2+)</name>
        <dbReference type="ChEBI" id="CHEBI:29105"/>
        <label>2</label>
        <note>catalytic</note>
    </ligand>
</feature>
<keyword evidence="2" id="KW-0645">Protease</keyword>
<feature type="binding site" evidence="11">
    <location>
        <position position="399"/>
    </location>
    <ligand>
        <name>Ca(2+)</name>
        <dbReference type="ChEBI" id="CHEBI:29108"/>
        <label>5</label>
    </ligand>
</feature>
<dbReference type="CDD" id="cd00094">
    <property type="entry name" value="HX"/>
    <property type="match status" value="1"/>
</dbReference>
<feature type="binding site" evidence="11">
    <location>
        <position position="154"/>
    </location>
    <ligand>
        <name>Ca(2+)</name>
        <dbReference type="ChEBI" id="CHEBI:29108"/>
        <label>3</label>
    </ligand>
</feature>
<dbReference type="FunFam" id="2.110.10.10:FF:000018">
    <property type="entry name" value="Matrix metallopeptidase 25b"/>
    <property type="match status" value="1"/>
</dbReference>
<dbReference type="Gene3D" id="3.40.390.10">
    <property type="entry name" value="Collagenase (Catalytic Domain)"/>
    <property type="match status" value="1"/>
</dbReference>
<dbReference type="SMART" id="SM00235">
    <property type="entry name" value="ZnMc"/>
    <property type="match status" value="1"/>
</dbReference>
<dbReference type="GO" id="GO:0030574">
    <property type="term" value="P:collagen catabolic process"/>
    <property type="evidence" value="ECO:0007669"/>
    <property type="project" value="TreeGrafter"/>
</dbReference>
<evidence type="ECO:0000256" key="4">
    <source>
        <dbReference type="ARBA" id="ARBA00022737"/>
    </source>
</evidence>
<proteinExistence type="inferred from homology"/>
<feature type="binding site" evidence="11">
    <location>
        <position position="177"/>
    </location>
    <ligand>
        <name>Zn(2+)</name>
        <dbReference type="ChEBI" id="CHEBI:29105"/>
        <label>1</label>
    </ligand>
</feature>
<dbReference type="EMBL" id="GEBQ01003625">
    <property type="protein sequence ID" value="JAT36352.1"/>
    <property type="molecule type" value="Transcribed_RNA"/>
</dbReference>
<evidence type="ECO:0000256" key="1">
    <source>
        <dbReference type="ARBA" id="ARBA00010370"/>
    </source>
</evidence>
<dbReference type="SUPFAM" id="SSF50923">
    <property type="entry name" value="Hemopexin-like domain"/>
    <property type="match status" value="1"/>
</dbReference>
<keyword evidence="11" id="KW-0106">Calcium</keyword>
<keyword evidence="8" id="KW-0865">Zymogen</keyword>
<feature type="binding site" evidence="11">
    <location>
        <position position="175"/>
    </location>
    <ligand>
        <name>Ca(2+)</name>
        <dbReference type="ChEBI" id="CHEBI:29108"/>
        <label>2</label>
    </ligand>
</feature>
<dbReference type="PANTHER" id="PTHR10201:SF169">
    <property type="entry name" value="MATRIX METALLOPROTEINASE-16-LIKE PROTEIN"/>
    <property type="match status" value="1"/>
</dbReference>
<dbReference type="InterPro" id="IPR006026">
    <property type="entry name" value="Peptidase_Metallo"/>
</dbReference>
<keyword evidence="4" id="KW-0677">Repeat</keyword>
<feature type="active site" evidence="9">
    <location>
        <position position="204"/>
    </location>
</feature>
<keyword evidence="5" id="KW-0378">Hydrolase</keyword>
<feature type="binding site" evidence="11">
    <location>
        <position position="149"/>
    </location>
    <ligand>
        <name>Zn(2+)</name>
        <dbReference type="ChEBI" id="CHEBI:29105"/>
        <label>1</label>
    </ligand>
</feature>
<dbReference type="InterPro" id="IPR018487">
    <property type="entry name" value="Hemopexin-like_repeat"/>
</dbReference>
<dbReference type="SUPFAM" id="SSF47090">
    <property type="entry name" value="PGBD-like"/>
    <property type="match status" value="1"/>
</dbReference>
<comment type="cofactor">
    <cofactor evidence="11">
        <name>Ca(2+)</name>
        <dbReference type="ChEBI" id="CHEBI:29108"/>
    </cofactor>
    <text evidence="11">Can bind about 5 Ca(2+) ions per subunit.</text>
</comment>
<feature type="binding site" evidence="11">
    <location>
        <position position="137"/>
    </location>
    <ligand>
        <name>Ca(2+)</name>
        <dbReference type="ChEBI" id="CHEBI:29108"/>
        <label>2</label>
    </ligand>
</feature>
<dbReference type="AlphaFoldDB" id="A0A1B6MKC9"/>
<feature type="binding site" evidence="11">
    <location>
        <position position="162"/>
    </location>
    <ligand>
        <name>Zn(2+)</name>
        <dbReference type="ChEBI" id="CHEBI:29105"/>
        <label>1</label>
    </ligand>
</feature>
<protein>
    <recommendedName>
        <fullName evidence="14">Peptidase metallopeptidase domain-containing protein</fullName>
    </recommendedName>
</protein>
<evidence type="ECO:0000256" key="3">
    <source>
        <dbReference type="ARBA" id="ARBA00022723"/>
    </source>
</evidence>
<evidence type="ECO:0000256" key="13">
    <source>
        <dbReference type="SAM" id="MobiDB-lite"/>
    </source>
</evidence>
<dbReference type="InterPro" id="IPR001818">
    <property type="entry name" value="Pept_M10_metallopeptidase"/>
</dbReference>
<dbReference type="Pfam" id="PF00413">
    <property type="entry name" value="Peptidase_M10"/>
    <property type="match status" value="1"/>
</dbReference>
<name>A0A1B6MKC9_9HEMI</name>
<dbReference type="SMART" id="SM00120">
    <property type="entry name" value="HX"/>
    <property type="match status" value="4"/>
</dbReference>
<dbReference type="PROSITE" id="PS51642">
    <property type="entry name" value="HEMOPEXIN_2"/>
    <property type="match status" value="4"/>
</dbReference>
<dbReference type="InterPro" id="IPR021190">
    <property type="entry name" value="Pept_M10A"/>
</dbReference>
<reference evidence="15" key="1">
    <citation type="submission" date="2015-11" db="EMBL/GenBank/DDBJ databases">
        <title>De novo transcriptome assembly of four potential Pierce s Disease insect vectors from Arizona vineyards.</title>
        <authorList>
            <person name="Tassone E.E."/>
        </authorList>
    </citation>
    <scope>NUCLEOTIDE SEQUENCE</scope>
</reference>
<feature type="binding site" evidence="11">
    <location>
        <position position="155"/>
    </location>
    <ligand>
        <name>Ca(2+)</name>
        <dbReference type="ChEBI" id="CHEBI:29108"/>
        <label>3</label>
    </ligand>
</feature>
<keyword evidence="7" id="KW-0482">Metalloprotease</keyword>
<evidence type="ECO:0000313" key="15">
    <source>
        <dbReference type="EMBL" id="JAT36352.1"/>
    </source>
</evidence>
<feature type="repeat" description="Hemopexin" evidence="12">
    <location>
        <begin position="340"/>
        <end position="389"/>
    </location>
</feature>
<feature type="binding site" evidence="11">
    <location>
        <position position="182"/>
    </location>
    <ligand>
        <name>Ca(2+)</name>
        <dbReference type="ChEBI" id="CHEBI:29108"/>
        <label>1</label>
    </ligand>
</feature>
<feature type="binding site" description="in inhibited form" evidence="11">
    <location>
        <position position="64"/>
    </location>
    <ligand>
        <name>Zn(2+)</name>
        <dbReference type="ChEBI" id="CHEBI:29105"/>
        <label>2</label>
        <note>catalytic</note>
    </ligand>
</feature>
<keyword evidence="6 10" id="KW-0862">Zinc</keyword>
<feature type="compositionally biased region" description="Low complexity" evidence="13">
    <location>
        <begin position="330"/>
        <end position="341"/>
    </location>
</feature>
<feature type="binding site" evidence="11">
    <location>
        <position position="493"/>
    </location>
    <ligand>
        <name>Ca(2+)</name>
        <dbReference type="ChEBI" id="CHEBI:29108"/>
        <label>4</label>
    </ligand>
</feature>
<feature type="compositionally biased region" description="Low complexity" evidence="13">
    <location>
        <begin position="271"/>
        <end position="289"/>
    </location>
</feature>
<feature type="binding site" evidence="11">
    <location>
        <position position="147"/>
    </location>
    <ligand>
        <name>Zn(2+)</name>
        <dbReference type="ChEBI" id="CHEBI:29105"/>
        <label>1</label>
    </ligand>
</feature>
<dbReference type="GO" id="GO:0008270">
    <property type="term" value="F:zinc ion binding"/>
    <property type="evidence" value="ECO:0007669"/>
    <property type="project" value="InterPro"/>
</dbReference>
<evidence type="ECO:0000256" key="6">
    <source>
        <dbReference type="ARBA" id="ARBA00022833"/>
    </source>
</evidence>
<evidence type="ECO:0000259" key="14">
    <source>
        <dbReference type="SMART" id="SM00235"/>
    </source>
</evidence>
<sequence length="537" mass="61308">KDKEDVVFAKEFMSRFGYLDSGDSGSESLVKVELAIKDVQKFGNIKQTGVLDNATIQLMKSRRCGLPDVLPSKPNRTKRYVLGPTQGWTKRQLTYFIANWSPQLGQDAVRRELQRALKAWSRYSRLSFREVYSPEADIIVAFGKDYHGDTYPFDGPGSILAHAFFPGEEGTFAGDVHFDEDETWKINPGEFEEGVDFFAVAVHEIGHSLGLSHSPEDGSVMNPYYKQYDSNSFSLGYDDILAVYELYLSRPLKDENGSWDNDDRSEETTRRPTTTTTTTTTSRPVRTTTWLPHVTYVGDDETVDDHKRHDSKHGVPGPVDPLTPPPPVRPTTTPASSATPDGCKGHFSAVSFLRGELFIFKDNYMWRLSSPGRLESGYPVLMHRMFHKLPQSLQRIDAAYERDTDSNIIFFSGDKYWVYNGNDIEEGSPRPITDYGLPSYVKKVDAVMVWAKNRKTYLFSGDRFWRFNESSRTVDAGYPRRIDLFRGVPPDLDSAMTWSDGTTYFFKNDLYWAFNNTWLKTDPFYPQKASEYWLGCH</sequence>
<dbReference type="GO" id="GO:0030198">
    <property type="term" value="P:extracellular matrix organization"/>
    <property type="evidence" value="ECO:0007669"/>
    <property type="project" value="TreeGrafter"/>
</dbReference>
<feature type="binding site" evidence="11">
    <location>
        <position position="397"/>
    </location>
    <ligand>
        <name>Ca(2+)</name>
        <dbReference type="ChEBI" id="CHEBI:29108"/>
        <label>4</label>
    </ligand>
</feature>
<evidence type="ECO:0000256" key="12">
    <source>
        <dbReference type="PROSITE-ProRule" id="PRU01011"/>
    </source>
</evidence>